<dbReference type="InterPro" id="IPR020472">
    <property type="entry name" value="WD40_PAC1"/>
</dbReference>
<name>A0AAF0J8S0_9BASI</name>
<dbReference type="PANTHER" id="PTHR22847">
    <property type="entry name" value="WD40 REPEAT PROTEIN"/>
    <property type="match status" value="1"/>
</dbReference>
<dbReference type="InterPro" id="IPR015943">
    <property type="entry name" value="WD40/YVTN_repeat-like_dom_sf"/>
</dbReference>
<evidence type="ECO:0000313" key="4">
    <source>
        <dbReference type="EMBL" id="WFD37154.1"/>
    </source>
</evidence>
<organism evidence="4 5">
    <name type="scientific">Malassezia japonica</name>
    <dbReference type="NCBI Taxonomy" id="223818"/>
    <lineage>
        <taxon>Eukaryota</taxon>
        <taxon>Fungi</taxon>
        <taxon>Dikarya</taxon>
        <taxon>Basidiomycota</taxon>
        <taxon>Ustilaginomycotina</taxon>
        <taxon>Malasseziomycetes</taxon>
        <taxon>Malasseziales</taxon>
        <taxon>Malasseziaceae</taxon>
        <taxon>Malassezia</taxon>
    </lineage>
</organism>
<dbReference type="InterPro" id="IPR019775">
    <property type="entry name" value="WD40_repeat_CS"/>
</dbReference>
<dbReference type="PANTHER" id="PTHR22847:SF637">
    <property type="entry name" value="WD REPEAT DOMAIN 5B"/>
    <property type="match status" value="1"/>
</dbReference>
<protein>
    <recommendedName>
        <fullName evidence="6">WD40 repeat-like protein</fullName>
    </recommendedName>
</protein>
<evidence type="ECO:0000256" key="2">
    <source>
        <dbReference type="ARBA" id="ARBA00022737"/>
    </source>
</evidence>
<dbReference type="InterPro" id="IPR036322">
    <property type="entry name" value="WD40_repeat_dom_sf"/>
</dbReference>
<proteinExistence type="predicted"/>
<sequence length="477" mass="50949">MQAASAAQLFQSDTSLAIGRERAAKAERTARGGEYGYPIWIGTHSSPLPGNTAASPDAPPPDVRALATKAAGADGGLAKAITAHLASPGDRCIWTAESGRLARATDIESGECVQQLRGHTAPVSALASLQVGERLLMFTASWDKSIRVWAAGTEKRPVPLVVVPDAASDFIKALHVDAAHACLVSGGSDKVVRVWDVAPLRAWAEQQTADSWASPRGCPAPRVVDTVRAHTRPVLSLASLPPAPVDAPAADDVPTECTIFSGDSMGRILQITIAWREGREGQCEIVRELDGPETGVLHISPLWRMDDDDTQYTAEVWTTSADKSVRRFPLSARARRGVAPGRVSHAGAAHGKLSSLRADVVLPLRDAAKAVLPLSQLGSAYSDLLLVGHDDGDVDVWRVSTPPELVRVLDGHWHEVTFLDAWRRADNTLWILSASLDGTIRRWPLAEVLHPPAPSSAPVPSLLTAEEEAELAELMDE</sequence>
<evidence type="ECO:0000256" key="3">
    <source>
        <dbReference type="PROSITE-ProRule" id="PRU00221"/>
    </source>
</evidence>
<evidence type="ECO:0000256" key="1">
    <source>
        <dbReference type="ARBA" id="ARBA00022574"/>
    </source>
</evidence>
<keyword evidence="1 3" id="KW-0853">WD repeat</keyword>
<dbReference type="PRINTS" id="PR00320">
    <property type="entry name" value="GPROTEINBRPT"/>
</dbReference>
<dbReference type="AlphaFoldDB" id="A0AAF0J8S0"/>
<keyword evidence="2" id="KW-0677">Repeat</keyword>
<dbReference type="EMBL" id="CP119958">
    <property type="protein sequence ID" value="WFD37154.1"/>
    <property type="molecule type" value="Genomic_DNA"/>
</dbReference>
<gene>
    <name evidence="4" type="ORF">MJAP1_000096</name>
</gene>
<dbReference type="GO" id="GO:1990234">
    <property type="term" value="C:transferase complex"/>
    <property type="evidence" value="ECO:0007669"/>
    <property type="project" value="UniProtKB-ARBA"/>
</dbReference>
<evidence type="ECO:0000313" key="5">
    <source>
        <dbReference type="Proteomes" id="UP001217754"/>
    </source>
</evidence>
<evidence type="ECO:0008006" key="6">
    <source>
        <dbReference type="Google" id="ProtNLM"/>
    </source>
</evidence>
<dbReference type="GeneID" id="85223745"/>
<reference evidence="4" key="1">
    <citation type="submission" date="2023-03" db="EMBL/GenBank/DDBJ databases">
        <title>Mating type loci evolution in Malassezia.</title>
        <authorList>
            <person name="Coelho M.A."/>
        </authorList>
    </citation>
    <scope>NUCLEOTIDE SEQUENCE</scope>
    <source>
        <strain evidence="4">CBS 9431</strain>
    </source>
</reference>
<dbReference type="InterPro" id="IPR001680">
    <property type="entry name" value="WD40_rpt"/>
</dbReference>
<dbReference type="Proteomes" id="UP001217754">
    <property type="component" value="Chromosome 1"/>
</dbReference>
<keyword evidence="5" id="KW-1185">Reference proteome</keyword>
<dbReference type="SMART" id="SM00320">
    <property type="entry name" value="WD40"/>
    <property type="match status" value="4"/>
</dbReference>
<dbReference type="PROSITE" id="PS00678">
    <property type="entry name" value="WD_REPEATS_1"/>
    <property type="match status" value="1"/>
</dbReference>
<dbReference type="PROSITE" id="PS50082">
    <property type="entry name" value="WD_REPEATS_2"/>
    <property type="match status" value="2"/>
</dbReference>
<dbReference type="SUPFAM" id="SSF50978">
    <property type="entry name" value="WD40 repeat-like"/>
    <property type="match status" value="1"/>
</dbReference>
<dbReference type="Gene3D" id="2.130.10.10">
    <property type="entry name" value="YVTN repeat-like/Quinoprotein amine dehydrogenase"/>
    <property type="match status" value="2"/>
</dbReference>
<feature type="repeat" description="WD" evidence="3">
    <location>
        <begin position="116"/>
        <end position="149"/>
    </location>
</feature>
<dbReference type="Pfam" id="PF00400">
    <property type="entry name" value="WD40"/>
    <property type="match status" value="3"/>
</dbReference>
<feature type="repeat" description="WD" evidence="3">
    <location>
        <begin position="183"/>
        <end position="197"/>
    </location>
</feature>
<dbReference type="RefSeq" id="XP_060120051.1">
    <property type="nucleotide sequence ID" value="XM_060264068.1"/>
</dbReference>
<accession>A0AAF0J8S0</accession>